<dbReference type="Proteomes" id="UP000034029">
    <property type="component" value="Chromosome"/>
</dbReference>
<accession>A0ABM5T7U4</accession>
<evidence type="ECO:0008006" key="3">
    <source>
        <dbReference type="Google" id="ProtNLM"/>
    </source>
</evidence>
<gene>
    <name evidence="1" type="ORF">AAT16_03675</name>
</gene>
<evidence type="ECO:0000313" key="2">
    <source>
        <dbReference type="Proteomes" id="UP000034029"/>
    </source>
</evidence>
<sequence>MGTITVRLNEMEQKVFEEYAKMYDVPLSTLMKQTLEERIEDELDLDAIKAYENQLETDDVTVYEHDEMKKMLGL</sequence>
<keyword evidence="2" id="KW-1185">Reference proteome</keyword>
<dbReference type="NCBIfam" id="NF046040">
    <property type="entry name" value="RelB_antitoxin"/>
    <property type="match status" value="1"/>
</dbReference>
<name>A0ABM5T7U4_9STAP</name>
<dbReference type="InterPro" id="IPR046257">
    <property type="entry name" value="DUF6290"/>
</dbReference>
<reference evidence="2" key="2">
    <citation type="submission" date="2015-04" db="EMBL/GenBank/DDBJ databases">
        <title>Complete genome sequence of Salinicoccus halodurans strain H3B36, isolated from the Qaidam basin of China.</title>
        <authorList>
            <person name="Ma Y."/>
            <person name="Jiang K."/>
            <person name="Xue Y."/>
        </authorList>
    </citation>
    <scope>NUCLEOTIDE SEQUENCE [LARGE SCALE GENOMIC DNA]</scope>
    <source>
        <strain evidence="2">H3B36</strain>
    </source>
</reference>
<dbReference type="EMBL" id="CP011366">
    <property type="protein sequence ID" value="AKG73397.1"/>
    <property type="molecule type" value="Genomic_DNA"/>
</dbReference>
<protein>
    <recommendedName>
        <fullName evidence="3">CopG family transcriptional regulator</fullName>
    </recommendedName>
</protein>
<reference evidence="1 2" key="1">
    <citation type="journal article" date="2015" name="Int. J. Syst. Evol. Microbiol.">
        <title>Complete genome sequence of Salinicoccus halodurans H3B36, isolated from the Qaidam Basin in China.</title>
        <authorList>
            <person name="Jiang K."/>
            <person name="Xue Y."/>
            <person name="Ma Y."/>
        </authorList>
    </citation>
    <scope>NUCLEOTIDE SEQUENCE [LARGE SCALE GENOMIC DNA]</scope>
    <source>
        <strain evidence="1 2">H3B36</strain>
    </source>
</reference>
<dbReference type="Pfam" id="PF19807">
    <property type="entry name" value="DUF6290"/>
    <property type="match status" value="1"/>
</dbReference>
<dbReference type="RefSeq" id="WP_046789587.1">
    <property type="nucleotide sequence ID" value="NZ_CP011366.1"/>
</dbReference>
<organism evidence="1 2">
    <name type="scientific">Salinicoccus halodurans</name>
    <dbReference type="NCBI Taxonomy" id="407035"/>
    <lineage>
        <taxon>Bacteria</taxon>
        <taxon>Bacillati</taxon>
        <taxon>Bacillota</taxon>
        <taxon>Bacilli</taxon>
        <taxon>Bacillales</taxon>
        <taxon>Staphylococcaceae</taxon>
        <taxon>Salinicoccus</taxon>
    </lineage>
</organism>
<evidence type="ECO:0000313" key="1">
    <source>
        <dbReference type="EMBL" id="AKG73397.1"/>
    </source>
</evidence>
<proteinExistence type="predicted"/>